<accession>A0A0S3S827</accession>
<keyword evidence="3" id="KW-1185">Reference proteome</keyword>
<feature type="region of interest" description="Disordered" evidence="1">
    <location>
        <begin position="1"/>
        <end position="58"/>
    </location>
</feature>
<evidence type="ECO:0000313" key="2">
    <source>
        <dbReference type="EMBL" id="BAT89009.1"/>
    </source>
</evidence>
<feature type="compositionally biased region" description="Polar residues" evidence="1">
    <location>
        <begin position="21"/>
        <end position="32"/>
    </location>
</feature>
<sequence>KHCWRGKPPNQANKALDQKNLAYQQPDTFTRKNASRSRSTKNKQQTGTPLPGSLMKTSTLDVSLQNKVTFYT</sequence>
<reference evidence="2 3" key="1">
    <citation type="journal article" date="2015" name="Sci. Rep.">
        <title>The power of single molecule real-time sequencing technology in the de novo assembly of a eukaryotic genome.</title>
        <authorList>
            <person name="Sakai H."/>
            <person name="Naito K."/>
            <person name="Ogiso-Tanaka E."/>
            <person name="Takahashi Y."/>
            <person name="Iseki K."/>
            <person name="Muto C."/>
            <person name="Satou K."/>
            <person name="Teruya K."/>
            <person name="Shiroma A."/>
            <person name="Shimoji M."/>
            <person name="Hirano T."/>
            <person name="Itoh T."/>
            <person name="Kaga A."/>
            <person name="Tomooka N."/>
        </authorList>
    </citation>
    <scope>NUCLEOTIDE SEQUENCE [LARGE SCALE GENOMIC DNA]</scope>
    <source>
        <strain evidence="3">cv. Shumari</strain>
    </source>
</reference>
<feature type="non-terminal residue" evidence="2">
    <location>
        <position position="1"/>
    </location>
</feature>
<dbReference type="Proteomes" id="UP000291084">
    <property type="component" value="Chromosome 5"/>
</dbReference>
<name>A0A0S3S827_PHAAN</name>
<dbReference type="AlphaFoldDB" id="A0A0S3S827"/>
<evidence type="ECO:0000313" key="3">
    <source>
        <dbReference type="Proteomes" id="UP000291084"/>
    </source>
</evidence>
<proteinExistence type="predicted"/>
<organism evidence="2 3">
    <name type="scientific">Vigna angularis var. angularis</name>
    <dbReference type="NCBI Taxonomy" id="157739"/>
    <lineage>
        <taxon>Eukaryota</taxon>
        <taxon>Viridiplantae</taxon>
        <taxon>Streptophyta</taxon>
        <taxon>Embryophyta</taxon>
        <taxon>Tracheophyta</taxon>
        <taxon>Spermatophyta</taxon>
        <taxon>Magnoliopsida</taxon>
        <taxon>eudicotyledons</taxon>
        <taxon>Gunneridae</taxon>
        <taxon>Pentapetalae</taxon>
        <taxon>rosids</taxon>
        <taxon>fabids</taxon>
        <taxon>Fabales</taxon>
        <taxon>Fabaceae</taxon>
        <taxon>Papilionoideae</taxon>
        <taxon>50 kb inversion clade</taxon>
        <taxon>NPAAA clade</taxon>
        <taxon>indigoferoid/millettioid clade</taxon>
        <taxon>Phaseoleae</taxon>
        <taxon>Vigna</taxon>
    </lineage>
</organism>
<evidence type="ECO:0000256" key="1">
    <source>
        <dbReference type="SAM" id="MobiDB-lite"/>
    </source>
</evidence>
<dbReference type="EMBL" id="AP015038">
    <property type="protein sequence ID" value="BAT89009.1"/>
    <property type="molecule type" value="Genomic_DNA"/>
</dbReference>
<protein>
    <submittedName>
        <fullName evidence="2">Uncharacterized protein</fullName>
    </submittedName>
</protein>
<gene>
    <name evidence="2" type="primary">Vigan.05G267300</name>
    <name evidence="2" type="ORF">VIGAN_05267300</name>
</gene>